<sequence length="90" mass="10193">MLKKYLIQPKHPWSCSPFMASKRSLGCHDQIVDILSTKVSCPTCSSEHTWRANPKVLAIPRQDLASWKMAARSSESFETLIVLSLQLLHL</sequence>
<dbReference type="InParanoid" id="A0A061FPM9"/>
<evidence type="ECO:0000313" key="1">
    <source>
        <dbReference type="EMBL" id="EOY19245.1"/>
    </source>
</evidence>
<proteinExistence type="predicted"/>
<dbReference type="AlphaFoldDB" id="A0A061FPM9"/>
<dbReference type="EMBL" id="CM001888">
    <property type="protein sequence ID" value="EOY19245.1"/>
    <property type="molecule type" value="Genomic_DNA"/>
</dbReference>
<gene>
    <name evidence="1" type="ORF">TCM_044247</name>
</gene>
<protein>
    <submittedName>
        <fullName evidence="1">Uncharacterized protein</fullName>
    </submittedName>
</protein>
<keyword evidence="2" id="KW-1185">Reference proteome</keyword>
<name>A0A061FPM9_THECC</name>
<evidence type="ECO:0000313" key="2">
    <source>
        <dbReference type="Proteomes" id="UP000026915"/>
    </source>
</evidence>
<organism evidence="1 2">
    <name type="scientific">Theobroma cacao</name>
    <name type="common">Cacao</name>
    <name type="synonym">Cocoa</name>
    <dbReference type="NCBI Taxonomy" id="3641"/>
    <lineage>
        <taxon>Eukaryota</taxon>
        <taxon>Viridiplantae</taxon>
        <taxon>Streptophyta</taxon>
        <taxon>Embryophyta</taxon>
        <taxon>Tracheophyta</taxon>
        <taxon>Spermatophyta</taxon>
        <taxon>Magnoliopsida</taxon>
        <taxon>eudicotyledons</taxon>
        <taxon>Gunneridae</taxon>
        <taxon>Pentapetalae</taxon>
        <taxon>rosids</taxon>
        <taxon>malvids</taxon>
        <taxon>Malvales</taxon>
        <taxon>Malvaceae</taxon>
        <taxon>Byttnerioideae</taxon>
        <taxon>Theobroma</taxon>
    </lineage>
</organism>
<dbReference type="Gramene" id="EOY19245">
    <property type="protein sequence ID" value="EOY19245"/>
    <property type="gene ID" value="TCM_044247"/>
</dbReference>
<reference evidence="1 2" key="1">
    <citation type="journal article" date="2013" name="Genome Biol.">
        <title>The genome sequence of the most widely cultivated cacao type and its use to identify candidate genes regulating pod color.</title>
        <authorList>
            <person name="Motamayor J.C."/>
            <person name="Mockaitis K."/>
            <person name="Schmutz J."/>
            <person name="Haiminen N."/>
            <person name="Iii D.L."/>
            <person name="Cornejo O."/>
            <person name="Findley S.D."/>
            <person name="Zheng P."/>
            <person name="Utro F."/>
            <person name="Royaert S."/>
            <person name="Saski C."/>
            <person name="Jenkins J."/>
            <person name="Podicheti R."/>
            <person name="Zhao M."/>
            <person name="Scheffler B.E."/>
            <person name="Stack J.C."/>
            <person name="Feltus F.A."/>
            <person name="Mustiga G.M."/>
            <person name="Amores F."/>
            <person name="Phillips W."/>
            <person name="Marelli J.P."/>
            <person name="May G.D."/>
            <person name="Shapiro H."/>
            <person name="Ma J."/>
            <person name="Bustamante C.D."/>
            <person name="Schnell R.J."/>
            <person name="Main D."/>
            <person name="Gilbert D."/>
            <person name="Parida L."/>
            <person name="Kuhn D.N."/>
        </authorList>
    </citation>
    <scope>NUCLEOTIDE SEQUENCE [LARGE SCALE GENOMIC DNA]</scope>
    <source>
        <strain evidence="2">cv. Matina 1-6</strain>
    </source>
</reference>
<dbReference type="Proteomes" id="UP000026915">
    <property type="component" value="Chromosome 10"/>
</dbReference>
<accession>A0A061FPM9</accession>
<dbReference type="HOGENOM" id="CLU_2445211_0_0_1"/>